<reference evidence="6 7" key="1">
    <citation type="submission" date="2024-04" db="EMBL/GenBank/DDBJ databases">
        <title>draft genome sequnece of Paenibacillus filicis.</title>
        <authorList>
            <person name="Kim D.-U."/>
        </authorList>
    </citation>
    <scope>NUCLEOTIDE SEQUENCE [LARGE SCALE GENOMIC DNA]</scope>
    <source>
        <strain evidence="6 7">KACC14197</strain>
    </source>
</reference>
<dbReference type="EC" id="2.4.-.-" evidence="6"/>
<name>A0ABU9DQX7_9BACL</name>
<dbReference type="Gene3D" id="3.40.50.2000">
    <property type="entry name" value="Glycogen Phosphorylase B"/>
    <property type="match status" value="2"/>
</dbReference>
<dbReference type="Proteomes" id="UP001469365">
    <property type="component" value="Unassembled WGS sequence"/>
</dbReference>
<comment type="similarity">
    <text evidence="1">Belongs to the glycosyltransferase group 1 family. Glycosyltransferase 4 subfamily.</text>
</comment>
<dbReference type="InterPro" id="IPR001296">
    <property type="entry name" value="Glyco_trans_1"/>
</dbReference>
<evidence type="ECO:0000256" key="2">
    <source>
        <dbReference type="ARBA" id="ARBA00022676"/>
    </source>
</evidence>
<dbReference type="RefSeq" id="WP_341418398.1">
    <property type="nucleotide sequence ID" value="NZ_JBBPCC010000020.1"/>
</dbReference>
<feature type="domain" description="Glycosyl transferase family 1" evidence="5">
    <location>
        <begin position="200"/>
        <end position="362"/>
    </location>
</feature>
<proteinExistence type="inferred from homology"/>
<evidence type="ECO:0000256" key="4">
    <source>
        <dbReference type="SAM" id="MobiDB-lite"/>
    </source>
</evidence>
<evidence type="ECO:0000256" key="1">
    <source>
        <dbReference type="ARBA" id="ARBA00009481"/>
    </source>
</evidence>
<evidence type="ECO:0000313" key="7">
    <source>
        <dbReference type="Proteomes" id="UP001469365"/>
    </source>
</evidence>
<evidence type="ECO:0000256" key="3">
    <source>
        <dbReference type="ARBA" id="ARBA00022679"/>
    </source>
</evidence>
<dbReference type="EMBL" id="JBBPCC010000020">
    <property type="protein sequence ID" value="MEK8131261.1"/>
    <property type="molecule type" value="Genomic_DNA"/>
</dbReference>
<dbReference type="GO" id="GO:0016757">
    <property type="term" value="F:glycosyltransferase activity"/>
    <property type="evidence" value="ECO:0007669"/>
    <property type="project" value="UniProtKB-KW"/>
</dbReference>
<evidence type="ECO:0000259" key="5">
    <source>
        <dbReference type="Pfam" id="PF00534"/>
    </source>
</evidence>
<comment type="caution">
    <text evidence="6">The sequence shown here is derived from an EMBL/GenBank/DDBJ whole genome shotgun (WGS) entry which is preliminary data.</text>
</comment>
<organism evidence="6 7">
    <name type="scientific">Paenibacillus filicis</name>
    <dbReference type="NCBI Taxonomy" id="669464"/>
    <lineage>
        <taxon>Bacteria</taxon>
        <taxon>Bacillati</taxon>
        <taxon>Bacillota</taxon>
        <taxon>Bacilli</taxon>
        <taxon>Bacillales</taxon>
        <taxon>Paenibacillaceae</taxon>
        <taxon>Paenibacillus</taxon>
    </lineage>
</organism>
<evidence type="ECO:0000313" key="6">
    <source>
        <dbReference type="EMBL" id="MEK8131261.1"/>
    </source>
</evidence>
<feature type="compositionally biased region" description="Basic residues" evidence="4">
    <location>
        <begin position="607"/>
        <end position="621"/>
    </location>
</feature>
<dbReference type="PANTHER" id="PTHR12526:SF640">
    <property type="entry name" value="COLANIC ACID BIOSYNTHESIS GLYCOSYLTRANSFERASE WCAL-RELATED"/>
    <property type="match status" value="1"/>
</dbReference>
<sequence>MKIMLFSHIGGSRIITGAEKYLLLLTRELGRYADCTLVVPEEGLLSGAAKAAGIRTVIHEVPVVWQMFNPGPGLVRDVEAKLNQGEHKGIINLLHMHQPDLVIVNTCLNALPAVAAKTLGLPVGWFATEKITENDWTGLTVGFMNRYSDWIIGISETTLRPIRTHLAESGAKVHLLPPTWLLEELCPGNWPEHREVRRLELGIRTQQQLIGYISSSLHEEKGLEHFVTMAVEVALRHPHSRFLIVGNVTDKAYFDRCSQQIKASGCGNRFHWKGFDPRIDTLFPALDILVVPSLIDEGFGLTAAEGLLFGISVVAYRAGGLEEIMLTIGNDSGLVEKGDAAGLAVRVLALLDSGAAGLEERRAANRASIEAAYGIEAYRQRLKLLVTQFQGGVQQWRDRLHAQPIRFLDPRFLVKGEHSSAVFLLEHGEKRPFASEETLRFYRYGWGDVRQVPDALLATILTGAEIRHKPPSVANRPFAMLAKGSGPAVYLLSHQRRQVFASALAMRQRGYSPDRVVQLPDEELLQLPLGEPLRACPAGRGKRVQRTRRARKGRRLLRRRLGKEKRVLRSGRVSRGGRTLRTRHTGKAKRRVGKARHRSSRMVSRGGTRRSARRRARRNTG</sequence>
<gene>
    <name evidence="6" type="ORF">WMW72_25470</name>
</gene>
<accession>A0ABU9DQX7</accession>
<feature type="compositionally biased region" description="Basic residues" evidence="4">
    <location>
        <begin position="578"/>
        <end position="600"/>
    </location>
</feature>
<keyword evidence="7" id="KW-1185">Reference proteome</keyword>
<keyword evidence="3 6" id="KW-0808">Transferase</keyword>
<dbReference type="Pfam" id="PF00534">
    <property type="entry name" value="Glycos_transf_1"/>
    <property type="match status" value="1"/>
</dbReference>
<feature type="region of interest" description="Disordered" evidence="4">
    <location>
        <begin position="567"/>
        <end position="621"/>
    </location>
</feature>
<protein>
    <submittedName>
        <fullName evidence="6">Glycosyltransferase family 4 protein</fullName>
        <ecNumber evidence="6">2.4.-.-</ecNumber>
    </submittedName>
</protein>
<dbReference type="PANTHER" id="PTHR12526">
    <property type="entry name" value="GLYCOSYLTRANSFERASE"/>
    <property type="match status" value="1"/>
</dbReference>
<dbReference type="CDD" id="cd03801">
    <property type="entry name" value="GT4_PimA-like"/>
    <property type="match status" value="1"/>
</dbReference>
<keyword evidence="2 6" id="KW-0328">Glycosyltransferase</keyword>
<dbReference type="SUPFAM" id="SSF53756">
    <property type="entry name" value="UDP-Glycosyltransferase/glycogen phosphorylase"/>
    <property type="match status" value="1"/>
</dbReference>